<sequence>MPAMGPGFLVLGFQQNVLQDYSKRNVGRQVICEYRRFLFGLFGSYSLDAFGGVDIAKKYHLIDETVFVTGRLLVK</sequence>
<dbReference type="AlphaFoldDB" id="A0A8H3LVZ4"/>
<gene>
    <name evidence="1" type="ORF">RCL2_002078600</name>
</gene>
<comment type="caution">
    <text evidence="1">The sequence shown here is derived from an EMBL/GenBank/DDBJ whole genome shotgun (WGS) entry which is preliminary data.</text>
</comment>
<dbReference type="EMBL" id="BLAL01000229">
    <property type="protein sequence ID" value="GES94044.1"/>
    <property type="molecule type" value="Genomic_DNA"/>
</dbReference>
<accession>A0A8H3LVZ4</accession>
<evidence type="ECO:0000313" key="1">
    <source>
        <dbReference type="EMBL" id="GES94044.1"/>
    </source>
</evidence>
<organism evidence="1 2">
    <name type="scientific">Rhizophagus clarus</name>
    <dbReference type="NCBI Taxonomy" id="94130"/>
    <lineage>
        <taxon>Eukaryota</taxon>
        <taxon>Fungi</taxon>
        <taxon>Fungi incertae sedis</taxon>
        <taxon>Mucoromycota</taxon>
        <taxon>Glomeromycotina</taxon>
        <taxon>Glomeromycetes</taxon>
        <taxon>Glomerales</taxon>
        <taxon>Glomeraceae</taxon>
        <taxon>Rhizophagus</taxon>
    </lineage>
</organism>
<protein>
    <submittedName>
        <fullName evidence="1">Uncharacterized protein</fullName>
    </submittedName>
</protein>
<dbReference type="Proteomes" id="UP000615446">
    <property type="component" value="Unassembled WGS sequence"/>
</dbReference>
<proteinExistence type="predicted"/>
<evidence type="ECO:0000313" key="2">
    <source>
        <dbReference type="Proteomes" id="UP000615446"/>
    </source>
</evidence>
<reference evidence="1" key="1">
    <citation type="submission" date="2019-10" db="EMBL/GenBank/DDBJ databases">
        <title>Conservation and host-specific expression of non-tandemly repeated heterogenous ribosome RNA gene in arbuscular mycorrhizal fungi.</title>
        <authorList>
            <person name="Maeda T."/>
            <person name="Kobayashi Y."/>
            <person name="Nakagawa T."/>
            <person name="Ezawa T."/>
            <person name="Yamaguchi K."/>
            <person name="Bino T."/>
            <person name="Nishimoto Y."/>
            <person name="Shigenobu S."/>
            <person name="Kawaguchi M."/>
        </authorList>
    </citation>
    <scope>NUCLEOTIDE SEQUENCE</scope>
    <source>
        <strain evidence="1">HR1</strain>
    </source>
</reference>
<name>A0A8H3LVZ4_9GLOM</name>